<name>C7H315_FAED2</name>
<accession>C7H315</accession>
<comment type="caution">
    <text evidence="1">The sequence shown here is derived from an EMBL/GenBank/DDBJ whole genome shotgun (WGS) entry which is preliminary data.</text>
</comment>
<gene>
    <name evidence="1" type="ORF">FAEPRAA2165_00663</name>
</gene>
<dbReference type="EMBL" id="ACOP02000009">
    <property type="protein sequence ID" value="EEU97749.1"/>
    <property type="molecule type" value="Genomic_DNA"/>
</dbReference>
<keyword evidence="2" id="KW-1185">Reference proteome</keyword>
<reference evidence="1" key="1">
    <citation type="submission" date="2009-08" db="EMBL/GenBank/DDBJ databases">
        <authorList>
            <person name="Weinstock G."/>
            <person name="Sodergren E."/>
            <person name="Clifton S."/>
            <person name="Fulton L."/>
            <person name="Fulton B."/>
            <person name="Courtney L."/>
            <person name="Fronick C."/>
            <person name="Harrison M."/>
            <person name="Strong C."/>
            <person name="Farmer C."/>
            <person name="Delahaunty K."/>
            <person name="Markovic C."/>
            <person name="Hall O."/>
            <person name="Minx P."/>
            <person name="Tomlinson C."/>
            <person name="Mitreva M."/>
            <person name="Nelson J."/>
            <person name="Hou S."/>
            <person name="Wollam A."/>
            <person name="Pepin K.H."/>
            <person name="Johnson M."/>
            <person name="Bhonagiri V."/>
            <person name="Nash W.E."/>
            <person name="Warren W."/>
            <person name="Chinwalla A."/>
            <person name="Mardis E.R."/>
            <person name="Wilson R.K."/>
        </authorList>
    </citation>
    <scope>NUCLEOTIDE SEQUENCE [LARGE SCALE GENOMIC DNA]</scope>
    <source>
        <strain evidence="1">A2-165</strain>
    </source>
</reference>
<dbReference type="AlphaFoldDB" id="C7H315"/>
<dbReference type="STRING" id="411483.FAEPRAA2165_00663"/>
<dbReference type="Proteomes" id="UP000004619">
    <property type="component" value="Unassembled WGS sequence"/>
</dbReference>
<evidence type="ECO:0000313" key="1">
    <source>
        <dbReference type="EMBL" id="EEU97749.1"/>
    </source>
</evidence>
<protein>
    <submittedName>
        <fullName evidence="1">Uncharacterized protein</fullName>
    </submittedName>
</protein>
<organism evidence="1 2">
    <name type="scientific">Faecalibacterium duncaniae (strain DSM 17677 / JCM 31915 / A2-165)</name>
    <name type="common">Faecalibacterium prausnitzii</name>
    <dbReference type="NCBI Taxonomy" id="411483"/>
    <lineage>
        <taxon>Bacteria</taxon>
        <taxon>Bacillati</taxon>
        <taxon>Bacillota</taxon>
        <taxon>Clostridia</taxon>
        <taxon>Eubacteriales</taxon>
        <taxon>Oscillospiraceae</taxon>
        <taxon>Faecalibacterium</taxon>
    </lineage>
</organism>
<dbReference type="HOGENOM" id="CLU_2990032_0_0_9"/>
<proteinExistence type="predicted"/>
<sequence length="57" mass="7000">MRRTSNGWEWEHDHLHCRQRLFSCCFQHWPQYTIISDKKTIKSTALHSEKRRAVLFV</sequence>
<evidence type="ECO:0000313" key="2">
    <source>
        <dbReference type="Proteomes" id="UP000004619"/>
    </source>
</evidence>